<keyword evidence="9" id="KW-1185">Reference proteome</keyword>
<dbReference type="InterPro" id="IPR018593">
    <property type="entry name" value="tRNA-endonuc_su_Sen15"/>
</dbReference>
<dbReference type="GO" id="GO:0003676">
    <property type="term" value="F:nucleic acid binding"/>
    <property type="evidence" value="ECO:0007669"/>
    <property type="project" value="InterPro"/>
</dbReference>
<gene>
    <name evidence="8" type="ORF">M427DRAFT_30139</name>
</gene>
<dbReference type="SUPFAM" id="SSF51197">
    <property type="entry name" value="Clavaminate synthase-like"/>
    <property type="match status" value="1"/>
</dbReference>
<dbReference type="GO" id="GO:0016491">
    <property type="term" value="F:oxidoreductase activity"/>
    <property type="evidence" value="ECO:0007669"/>
    <property type="project" value="UniProtKB-KW"/>
</dbReference>
<keyword evidence="2" id="KW-0819">tRNA processing</keyword>
<dbReference type="Gene3D" id="2.60.120.330">
    <property type="entry name" value="B-lactam Antibiotic, Isopenicillin N Synthase, Chain"/>
    <property type="match status" value="1"/>
</dbReference>
<feature type="domain" description="tRNA-splicing endonuclease subunit Sen15" evidence="6">
    <location>
        <begin position="176"/>
        <end position="269"/>
    </location>
</feature>
<feature type="domain" description="Non-haem dioxygenase N-terminal" evidence="7">
    <location>
        <begin position="3"/>
        <end position="86"/>
    </location>
</feature>
<keyword evidence="5" id="KW-0408">Iron</keyword>
<dbReference type="InterPro" id="IPR011856">
    <property type="entry name" value="tRNA_endonuc-like_dom_sf"/>
</dbReference>
<organism evidence="8 9">
    <name type="scientific">Gonapodya prolifera (strain JEL478)</name>
    <name type="common">Monoblepharis prolifera</name>
    <dbReference type="NCBI Taxonomy" id="1344416"/>
    <lineage>
        <taxon>Eukaryota</taxon>
        <taxon>Fungi</taxon>
        <taxon>Fungi incertae sedis</taxon>
        <taxon>Chytridiomycota</taxon>
        <taxon>Chytridiomycota incertae sedis</taxon>
        <taxon>Monoblepharidomycetes</taxon>
        <taxon>Monoblepharidales</taxon>
        <taxon>Gonapodyaceae</taxon>
        <taxon>Gonapodya</taxon>
    </lineage>
</organism>
<dbReference type="GO" id="GO:0046872">
    <property type="term" value="F:metal ion binding"/>
    <property type="evidence" value="ECO:0007669"/>
    <property type="project" value="UniProtKB-KW"/>
</dbReference>
<evidence type="ECO:0000256" key="1">
    <source>
        <dbReference type="ARBA" id="ARBA00006091"/>
    </source>
</evidence>
<sequence>MEVPTIDCSILREDNPDVTALGAVAKRIGGASRTTGFFQITKHTLDPDLAYKALDYTRRFFRLPLKDKMELRGGIAAGYQPAGFEEVETYHLRHDGDPGIPKINIGPNVYPSHPSLPPDFKPVMLEYLARMDDLSKKVMMLIALSLDLPHTEEISTFPQIAPILAAFPSHSSAFLQCYTDLKLVKRWQIIEPLSTDCLDRPFIRGRQNDQSPTSLVIPFLSTERWNVLTLSTTFSGTRDVPGGPFDSLILALVSPDSTTTYYRVHSGIKSTIS</sequence>
<dbReference type="Gene3D" id="3.40.1350.10">
    <property type="match status" value="1"/>
</dbReference>
<dbReference type="InterPro" id="IPR026992">
    <property type="entry name" value="DIOX_N"/>
</dbReference>
<evidence type="ECO:0000259" key="6">
    <source>
        <dbReference type="Pfam" id="PF09631"/>
    </source>
</evidence>
<dbReference type="InterPro" id="IPR027443">
    <property type="entry name" value="IPNS-like_sf"/>
</dbReference>
<dbReference type="PANTHER" id="PTHR10209">
    <property type="entry name" value="OXIDOREDUCTASE, 2OG-FE II OXYGENASE FAMILY PROTEIN"/>
    <property type="match status" value="1"/>
</dbReference>
<evidence type="ECO:0000259" key="7">
    <source>
        <dbReference type="Pfam" id="PF14226"/>
    </source>
</evidence>
<evidence type="ECO:0000313" key="9">
    <source>
        <dbReference type="Proteomes" id="UP000070544"/>
    </source>
</evidence>
<dbReference type="Pfam" id="PF14226">
    <property type="entry name" value="DIOX_N"/>
    <property type="match status" value="1"/>
</dbReference>
<dbReference type="GO" id="GO:0005634">
    <property type="term" value="C:nucleus"/>
    <property type="evidence" value="ECO:0007669"/>
    <property type="project" value="UniProtKB-ARBA"/>
</dbReference>
<keyword evidence="3" id="KW-0479">Metal-binding</keyword>
<name>A0A139AMQ3_GONPJ</name>
<keyword evidence="4" id="KW-0560">Oxidoreductase</keyword>
<dbReference type="EMBL" id="KQ965744">
    <property type="protein sequence ID" value="KXS18047.1"/>
    <property type="molecule type" value="Genomic_DNA"/>
</dbReference>
<evidence type="ECO:0000256" key="4">
    <source>
        <dbReference type="ARBA" id="ARBA00023002"/>
    </source>
</evidence>
<dbReference type="Proteomes" id="UP000070544">
    <property type="component" value="Unassembled WGS sequence"/>
</dbReference>
<dbReference type="InterPro" id="IPR036167">
    <property type="entry name" value="tRNA_intron_Endo_cat-like_sf"/>
</dbReference>
<proteinExistence type="inferred from homology"/>
<evidence type="ECO:0000256" key="5">
    <source>
        <dbReference type="ARBA" id="ARBA00023004"/>
    </source>
</evidence>
<dbReference type="PANTHER" id="PTHR10209:SF881">
    <property type="entry name" value="FI07970P-RELATED"/>
    <property type="match status" value="1"/>
</dbReference>
<dbReference type="GO" id="GO:0006388">
    <property type="term" value="P:tRNA splicing, via endonucleolytic cleavage and ligation"/>
    <property type="evidence" value="ECO:0007669"/>
    <property type="project" value="InterPro"/>
</dbReference>
<reference evidence="8 9" key="1">
    <citation type="journal article" date="2015" name="Genome Biol. Evol.">
        <title>Phylogenomic analyses indicate that early fungi evolved digesting cell walls of algal ancestors of land plants.</title>
        <authorList>
            <person name="Chang Y."/>
            <person name="Wang S."/>
            <person name="Sekimoto S."/>
            <person name="Aerts A.L."/>
            <person name="Choi C."/>
            <person name="Clum A."/>
            <person name="LaButti K.M."/>
            <person name="Lindquist E.A."/>
            <person name="Yee Ngan C."/>
            <person name="Ohm R.A."/>
            <person name="Salamov A.A."/>
            <person name="Grigoriev I.V."/>
            <person name="Spatafora J.W."/>
            <person name="Berbee M.L."/>
        </authorList>
    </citation>
    <scope>NUCLEOTIDE SEQUENCE [LARGE SCALE GENOMIC DNA]</scope>
    <source>
        <strain evidence="8 9">JEL478</strain>
    </source>
</reference>
<dbReference type="AlphaFoldDB" id="A0A139AMQ3"/>
<comment type="similarity">
    <text evidence="1">Belongs to the SEN15 family.</text>
</comment>
<dbReference type="Pfam" id="PF09631">
    <property type="entry name" value="Sen15"/>
    <property type="match status" value="1"/>
</dbReference>
<evidence type="ECO:0000256" key="2">
    <source>
        <dbReference type="ARBA" id="ARBA00022694"/>
    </source>
</evidence>
<dbReference type="STRING" id="1344416.A0A139AMQ3"/>
<evidence type="ECO:0000313" key="8">
    <source>
        <dbReference type="EMBL" id="KXS18047.1"/>
    </source>
</evidence>
<protein>
    <submittedName>
        <fullName evidence="8">Clavaminate synthase-like protein</fullName>
    </submittedName>
</protein>
<evidence type="ECO:0000256" key="3">
    <source>
        <dbReference type="ARBA" id="ARBA00022723"/>
    </source>
</evidence>
<dbReference type="OrthoDB" id="288590at2759"/>
<accession>A0A139AMQ3</accession>
<dbReference type="SUPFAM" id="SSF53032">
    <property type="entry name" value="tRNA-intron endonuclease catalytic domain-like"/>
    <property type="match status" value="1"/>
</dbReference>